<protein>
    <submittedName>
        <fullName evidence="1">Uncharacterized protein</fullName>
    </submittedName>
</protein>
<keyword evidence="2" id="KW-1185">Reference proteome</keyword>
<evidence type="ECO:0000313" key="2">
    <source>
        <dbReference type="Proteomes" id="UP000543030"/>
    </source>
</evidence>
<dbReference type="AlphaFoldDB" id="A0A840RHX2"/>
<comment type="caution">
    <text evidence="1">The sequence shown here is derived from an EMBL/GenBank/DDBJ whole genome shotgun (WGS) entry which is preliminary data.</text>
</comment>
<name>A0A840RHX2_9NEIS</name>
<dbReference type="EMBL" id="JACHHN010000010">
    <property type="protein sequence ID" value="MBB5193249.1"/>
    <property type="molecule type" value="Genomic_DNA"/>
</dbReference>
<accession>A0A840RHX2</accession>
<sequence>MFVILESSKEISTAERKLEATLRREFTQNAVKKIGFRGGAEEQAQVIHNGQYWFWSTDHNAETVANPRRLHWFGLLNAGPVLQITLEINTLYEGYNNQIAGFFAKDPSSGQVYLFHSGKIGGGATGVGKHAFMIWNQIRPMKVIDSSGGIREGVLVMPVDGKAATRSAVKYIESVAKFKHEVSQGLLESADFLDKEQVWKDYFSEVGYQRTGIRSEFDYLSRHAEVVEALYHWRQSQPMAHAARIVKNGLIDLGVVAQDGLIELYEVKTSVDRSDIYQALGQLMIHGPRHACQKTIVLPARSPLPEDIRNSLALIGINIKWYRLGDTAVAFLENPGNH</sequence>
<gene>
    <name evidence="1" type="ORF">HNQ50_004003</name>
</gene>
<dbReference type="RefSeq" id="WP_184102899.1">
    <property type="nucleotide sequence ID" value="NZ_JACHHN010000010.1"/>
</dbReference>
<reference evidence="1 2" key="1">
    <citation type="submission" date="2020-08" db="EMBL/GenBank/DDBJ databases">
        <title>Genomic Encyclopedia of Type Strains, Phase IV (KMG-IV): sequencing the most valuable type-strain genomes for metagenomic binning, comparative biology and taxonomic classification.</title>
        <authorList>
            <person name="Goeker M."/>
        </authorList>
    </citation>
    <scope>NUCLEOTIDE SEQUENCE [LARGE SCALE GENOMIC DNA]</scope>
    <source>
        <strain evidence="1 2">DSM 18233</strain>
    </source>
</reference>
<organism evidence="1 2">
    <name type="scientific">Silvimonas terrae</name>
    <dbReference type="NCBI Taxonomy" id="300266"/>
    <lineage>
        <taxon>Bacteria</taxon>
        <taxon>Pseudomonadati</taxon>
        <taxon>Pseudomonadota</taxon>
        <taxon>Betaproteobacteria</taxon>
        <taxon>Neisseriales</taxon>
        <taxon>Chitinibacteraceae</taxon>
        <taxon>Silvimonas</taxon>
    </lineage>
</organism>
<dbReference type="Proteomes" id="UP000543030">
    <property type="component" value="Unassembled WGS sequence"/>
</dbReference>
<proteinExistence type="predicted"/>
<evidence type="ECO:0000313" key="1">
    <source>
        <dbReference type="EMBL" id="MBB5193249.1"/>
    </source>
</evidence>